<proteinExistence type="predicted"/>
<protein>
    <recommendedName>
        <fullName evidence="3">NERD domain-containing protein</fullName>
    </recommendedName>
</protein>
<dbReference type="EMBL" id="QMDL01000001">
    <property type="protein sequence ID" value="RMJ06298.1"/>
    <property type="molecule type" value="Genomic_DNA"/>
</dbReference>
<reference evidence="1 2" key="1">
    <citation type="submission" date="2018-08" db="EMBL/GenBank/DDBJ databases">
        <title>Whole Genome Sequence of the Moderate Halophilic Marine Bacterium Marinobacter litoralis Sw-45.</title>
        <authorList>
            <person name="Musa H."/>
        </authorList>
    </citation>
    <scope>NUCLEOTIDE SEQUENCE [LARGE SCALE GENOMIC DNA]</scope>
    <source>
        <strain evidence="1 2">Sw-45</strain>
    </source>
</reference>
<comment type="caution">
    <text evidence="1">The sequence shown here is derived from an EMBL/GenBank/DDBJ whole genome shotgun (WGS) entry which is preliminary data.</text>
</comment>
<gene>
    <name evidence="1" type="ORF">DOQ08_00985</name>
</gene>
<evidence type="ECO:0000313" key="2">
    <source>
        <dbReference type="Proteomes" id="UP000265903"/>
    </source>
</evidence>
<evidence type="ECO:0008006" key="3">
    <source>
        <dbReference type="Google" id="ProtNLM"/>
    </source>
</evidence>
<accession>A0A3M2RLY6</accession>
<evidence type="ECO:0000313" key="1">
    <source>
        <dbReference type="EMBL" id="RMJ06298.1"/>
    </source>
</evidence>
<dbReference type="AlphaFoldDB" id="A0A3M2RLY6"/>
<organism evidence="1 2">
    <name type="scientific">Marinobacter litoralis</name>
    <dbReference type="NCBI Taxonomy" id="187981"/>
    <lineage>
        <taxon>Bacteria</taxon>
        <taxon>Pseudomonadati</taxon>
        <taxon>Pseudomonadota</taxon>
        <taxon>Gammaproteobacteria</taxon>
        <taxon>Pseudomonadales</taxon>
        <taxon>Marinobacteraceae</taxon>
        <taxon>Marinobacter</taxon>
    </lineage>
</organism>
<dbReference type="Proteomes" id="UP000265903">
    <property type="component" value="Unassembled WGS sequence"/>
</dbReference>
<sequence length="690" mass="78586">MPMVAQGSEKMEFIEALQSPKIKIKHPTQRGFKLATWKKHELEYEFHQRQSQAAHSFGTILFQTLELLRDWLTELDRRKPASLNNGVLRRHFVSLSNRHRKAFAQQMQQRFDEFSASNQTDDVIINNLSGLPGAAIGPEDSNNGHLTITDSAHQMVDNFRLILGSLLARRKVDKCEESFEPLDEMEWLHFQEMGSALYDLLESYWHLVVYEENIPLYDTSKNLLLLNPVFNELNVAKTVSLMRMENHRAAVSAITGSFVKNRQASMDYKFPIEAEKSKGVSYRAVQLKDQDFELQGIYASAKNDIGDIKDSISESVCSKESSELGFSLSDVFDVFLSLRIFSAWKYGTLSNNTSYFKKGDLSRFNFEVDIGKLAQVVSTCVGFPKNKTKKILEFLHFDFGSDYDLWSNPFIKKNDSKSFVLIAPFMEAVLSRNAEFWLRQLNISLSNKGDGFEEYIRNRINKSIENSPLSATSFQVPEKMIRFSGQFEEIDSLVLIGNRALVIEIKNIVAVDSPVSFGTASRRIKEGVEQAKRKSEFIKNNRHEFVSRYNLDIEADELETVPLVFVSNFICAGCVIDGVSITDQLIFEAFFIKKGLIPILSHDAGTSISHKVEVEIYKSSSDAQDKIEKYLSNPPQLRLMKDALFCAYYESSIQIIPGSKAVLRRLEVSQEHELNTILNTDFGFPLIVNK</sequence>
<name>A0A3M2RLY6_9GAMM</name>
<keyword evidence="2" id="KW-1185">Reference proteome</keyword>